<accession>A0AAD5ZAV6</accession>
<dbReference type="Gene3D" id="3.50.50.60">
    <property type="entry name" value="FAD/NAD(P)-binding domain"/>
    <property type="match status" value="1"/>
</dbReference>
<keyword evidence="6" id="KW-1185">Reference proteome</keyword>
<gene>
    <name evidence="5" type="ORF">LUZ61_019154</name>
</gene>
<sequence>MEAIEDIVIVGAGLAGLATALGLHRKGIKCLILEASPELRASGFGFTMWTNAWRAMDALGIGDKLREHHVLGERLTILSTSGKTLSDDLISGVKGKSGSLEFRCVKRDLLLKTLKDELPTDTIRYSSKIVSIEKDGNLKLLHLVDGSVIKAKVLIGCDGVNSVVAKYLGLKKLSYSGRMATRGLTEYESEYCFKPGFLQINGGGQRFGIIPCSEKGVYWFLTWVASEENKNVDESIEKMKDYVIRHLKNANMSEETMELVKQSEMGNVVSTPLKYRSPFSLLFAKITEDNVCVAGDALHATTPEIGQGGCMALEDSVVLARCLSEALLVSKKGGDGEYERIEGALKKFAKERRWRSIKVIALSYFVGFIQHSANPFMSFIRERLLARVIANIYINFPIFDCGKL</sequence>
<keyword evidence="2" id="KW-0503">Monooxygenase</keyword>
<reference evidence="5 6" key="1">
    <citation type="journal article" date="2022" name="Cell">
        <title>Repeat-based holocentromeres influence genome architecture and karyotype evolution.</title>
        <authorList>
            <person name="Hofstatter P.G."/>
            <person name="Thangavel G."/>
            <person name="Lux T."/>
            <person name="Neumann P."/>
            <person name="Vondrak T."/>
            <person name="Novak P."/>
            <person name="Zhang M."/>
            <person name="Costa L."/>
            <person name="Castellani M."/>
            <person name="Scott A."/>
            <person name="Toegelov H."/>
            <person name="Fuchs J."/>
            <person name="Mata-Sucre Y."/>
            <person name="Dias Y."/>
            <person name="Vanzela A.L.L."/>
            <person name="Huettel B."/>
            <person name="Almeida C.C.S."/>
            <person name="Simkova H."/>
            <person name="Souza G."/>
            <person name="Pedrosa-Harand A."/>
            <person name="Macas J."/>
            <person name="Mayer K.F.X."/>
            <person name="Houben A."/>
            <person name="Marques A."/>
        </authorList>
    </citation>
    <scope>NUCLEOTIDE SEQUENCE [LARGE SCALE GENOMIC DNA]</scope>
    <source>
        <strain evidence="5">RhyTen1mFocal</strain>
    </source>
</reference>
<dbReference type="GO" id="GO:0071949">
    <property type="term" value="F:FAD binding"/>
    <property type="evidence" value="ECO:0007669"/>
    <property type="project" value="InterPro"/>
</dbReference>
<evidence type="ECO:0000256" key="3">
    <source>
        <dbReference type="ARBA" id="ARBA00024018"/>
    </source>
</evidence>
<name>A0AAD5ZAV6_9POAL</name>
<evidence type="ECO:0000256" key="2">
    <source>
        <dbReference type="ARBA" id="ARBA00023033"/>
    </source>
</evidence>
<dbReference type="SUPFAM" id="SSF51905">
    <property type="entry name" value="FAD/NAD(P)-binding domain"/>
    <property type="match status" value="1"/>
</dbReference>
<keyword evidence="1" id="KW-0560">Oxidoreductase</keyword>
<protein>
    <recommendedName>
        <fullName evidence="4">FAD-binding domain-containing protein</fullName>
    </recommendedName>
</protein>
<dbReference type="Pfam" id="PF01494">
    <property type="entry name" value="FAD_binding_3"/>
    <property type="match status" value="1"/>
</dbReference>
<dbReference type="PANTHER" id="PTHR45934">
    <property type="entry name" value="FAD/NAD(P)-BINDING OXIDOREDUCTASE FAMILY PROTEIN"/>
    <property type="match status" value="1"/>
</dbReference>
<dbReference type="InterPro" id="IPR036188">
    <property type="entry name" value="FAD/NAD-bd_sf"/>
</dbReference>
<evidence type="ECO:0000313" key="5">
    <source>
        <dbReference type="EMBL" id="KAJ3689990.1"/>
    </source>
</evidence>
<evidence type="ECO:0000313" key="6">
    <source>
        <dbReference type="Proteomes" id="UP001210211"/>
    </source>
</evidence>
<dbReference type="PANTHER" id="PTHR45934:SF28">
    <property type="entry name" value="OS03G0153100 PROTEIN"/>
    <property type="match status" value="1"/>
</dbReference>
<comment type="caution">
    <text evidence="5">The sequence shown here is derived from an EMBL/GenBank/DDBJ whole genome shotgun (WGS) entry which is preliminary data.</text>
</comment>
<dbReference type="AlphaFoldDB" id="A0AAD5ZAV6"/>
<dbReference type="InterPro" id="IPR002938">
    <property type="entry name" value="FAD-bd"/>
</dbReference>
<dbReference type="Proteomes" id="UP001210211">
    <property type="component" value="Unassembled WGS sequence"/>
</dbReference>
<dbReference type="InterPro" id="IPR044560">
    <property type="entry name" value="MOase"/>
</dbReference>
<evidence type="ECO:0000256" key="1">
    <source>
        <dbReference type="ARBA" id="ARBA00023002"/>
    </source>
</evidence>
<organism evidence="5 6">
    <name type="scientific">Rhynchospora tenuis</name>
    <dbReference type="NCBI Taxonomy" id="198213"/>
    <lineage>
        <taxon>Eukaryota</taxon>
        <taxon>Viridiplantae</taxon>
        <taxon>Streptophyta</taxon>
        <taxon>Embryophyta</taxon>
        <taxon>Tracheophyta</taxon>
        <taxon>Spermatophyta</taxon>
        <taxon>Magnoliopsida</taxon>
        <taxon>Liliopsida</taxon>
        <taxon>Poales</taxon>
        <taxon>Cyperaceae</taxon>
        <taxon>Cyperoideae</taxon>
        <taxon>Rhynchosporeae</taxon>
        <taxon>Rhynchospora</taxon>
    </lineage>
</organism>
<comment type="similarity">
    <text evidence="3">Belongs to the 3-hydroxybenzoate 6-hydroxylase family.</text>
</comment>
<dbReference type="EMBL" id="JAMRDG010000002">
    <property type="protein sequence ID" value="KAJ3689990.1"/>
    <property type="molecule type" value="Genomic_DNA"/>
</dbReference>
<dbReference type="PRINTS" id="PR00420">
    <property type="entry name" value="RNGMNOXGNASE"/>
</dbReference>
<proteinExistence type="inferred from homology"/>
<dbReference type="GO" id="GO:0004497">
    <property type="term" value="F:monooxygenase activity"/>
    <property type="evidence" value="ECO:0007669"/>
    <property type="project" value="UniProtKB-KW"/>
</dbReference>
<feature type="domain" description="FAD-binding" evidence="4">
    <location>
        <begin position="6"/>
        <end position="327"/>
    </location>
</feature>
<evidence type="ECO:0000259" key="4">
    <source>
        <dbReference type="Pfam" id="PF01494"/>
    </source>
</evidence>